<dbReference type="KEGG" id="uma:UMAG_05780"/>
<evidence type="ECO:0000256" key="1">
    <source>
        <dbReference type="SAM" id="SignalP"/>
    </source>
</evidence>
<dbReference type="InParanoid" id="A0A0D1CJB9"/>
<sequence length="261" mass="29025">MSALSKLLMSAMMVLVSWRLCVVGAPVGSSKTRNASPTISISQPLHIEELSTEELFKAVVAHDAVVLSNARSESSSSSGRPVGLMSSAPLVHGRTEQLSDGWSLYKLPSLLDYPISLSRSHLVSFDTTRPAVQLPLDPRDLHASIKSFAFNRFYIRLNRNHAGTYSDRASQAGWLDRVQYSTNKKTELQMAKEGVMAKAKAFEWAQRMAKEHPGWMSEEQVQSSLDKTWALWSRGLGEATGYAYIPVDLVKSKMLRRQLRA</sequence>
<dbReference type="OMA" id="NQVAKEG"/>
<dbReference type="OrthoDB" id="2549496at2759"/>
<dbReference type="STRING" id="237631.A0A0D1CJB9"/>
<dbReference type="AlphaFoldDB" id="A0A0D1CJB9"/>
<accession>A0A0D1CJB9</accession>
<keyword evidence="1" id="KW-0732">Signal</keyword>
<dbReference type="VEuPathDB" id="FungiDB:UMAG_05780"/>
<proteinExistence type="predicted"/>
<dbReference type="eggNOG" id="ENOG502RDSI">
    <property type="taxonomic scope" value="Eukaryota"/>
</dbReference>
<dbReference type="Proteomes" id="UP000000561">
    <property type="component" value="Chromosome 16"/>
</dbReference>
<evidence type="ECO:0000313" key="3">
    <source>
        <dbReference type="Proteomes" id="UP000000561"/>
    </source>
</evidence>
<dbReference type="EMBL" id="CM003155">
    <property type="protein sequence ID" value="KIS66998.1"/>
    <property type="molecule type" value="Genomic_DNA"/>
</dbReference>
<dbReference type="GeneID" id="23565572"/>
<organism evidence="2 3">
    <name type="scientific">Mycosarcoma maydis</name>
    <name type="common">Corn smut fungus</name>
    <name type="synonym">Ustilago maydis</name>
    <dbReference type="NCBI Taxonomy" id="5270"/>
    <lineage>
        <taxon>Eukaryota</taxon>
        <taxon>Fungi</taxon>
        <taxon>Dikarya</taxon>
        <taxon>Basidiomycota</taxon>
        <taxon>Ustilaginomycotina</taxon>
        <taxon>Ustilaginomycetes</taxon>
        <taxon>Ustilaginales</taxon>
        <taxon>Ustilaginaceae</taxon>
        <taxon>Mycosarcoma</taxon>
    </lineage>
</organism>
<keyword evidence="3" id="KW-1185">Reference proteome</keyword>
<feature type="signal peptide" evidence="1">
    <location>
        <begin position="1"/>
        <end position="24"/>
    </location>
</feature>
<protein>
    <submittedName>
        <fullName evidence="2">Uncharacterized protein</fullName>
    </submittedName>
</protein>
<feature type="chain" id="PRO_5002239726" evidence="1">
    <location>
        <begin position="25"/>
        <end position="261"/>
    </location>
</feature>
<name>A0A0D1CJB9_MYCMD</name>
<reference evidence="2 3" key="1">
    <citation type="journal article" date="2006" name="Nature">
        <title>Insights from the genome of the biotrophic fungal plant pathogen Ustilago maydis.</title>
        <authorList>
            <person name="Kamper J."/>
            <person name="Kahmann R."/>
            <person name="Bolker M."/>
            <person name="Ma L.J."/>
            <person name="Brefort T."/>
            <person name="Saville B.J."/>
            <person name="Banuett F."/>
            <person name="Kronstad J.W."/>
            <person name="Gold S.E."/>
            <person name="Muller O."/>
            <person name="Perlin M.H."/>
            <person name="Wosten H.A."/>
            <person name="de Vries R."/>
            <person name="Ruiz-Herrera J."/>
            <person name="Reynaga-Pena C.G."/>
            <person name="Snetselaar K."/>
            <person name="McCann M."/>
            <person name="Perez-Martin J."/>
            <person name="Feldbrugge M."/>
            <person name="Basse C.W."/>
            <person name="Steinberg G."/>
            <person name="Ibeas J.I."/>
            <person name="Holloman W."/>
            <person name="Guzman P."/>
            <person name="Farman M."/>
            <person name="Stajich J.E."/>
            <person name="Sentandreu R."/>
            <person name="Gonzalez-Prieto J.M."/>
            <person name="Kennell J.C."/>
            <person name="Molina L."/>
            <person name="Schirawski J."/>
            <person name="Mendoza-Mendoza A."/>
            <person name="Greilinger D."/>
            <person name="Munch K."/>
            <person name="Rossel N."/>
            <person name="Scherer M."/>
            <person name="Vranes M."/>
            <person name="Ladendorf O."/>
            <person name="Vincon V."/>
            <person name="Fuchs U."/>
            <person name="Sandrock B."/>
            <person name="Meng S."/>
            <person name="Ho E.C."/>
            <person name="Cahill M.J."/>
            <person name="Boyce K.J."/>
            <person name="Klose J."/>
            <person name="Klosterman S.J."/>
            <person name="Deelstra H.J."/>
            <person name="Ortiz-Castellanos L."/>
            <person name="Li W."/>
            <person name="Sanchez-Alonso P."/>
            <person name="Schreier P.H."/>
            <person name="Hauser-Hahn I."/>
            <person name="Vaupel M."/>
            <person name="Koopmann E."/>
            <person name="Friedrich G."/>
            <person name="Voss H."/>
            <person name="Schluter T."/>
            <person name="Margolis J."/>
            <person name="Platt D."/>
            <person name="Swimmer C."/>
            <person name="Gnirke A."/>
            <person name="Chen F."/>
            <person name="Vysotskaia V."/>
            <person name="Mannhaupt G."/>
            <person name="Guldener U."/>
            <person name="Munsterkotter M."/>
            <person name="Haase D."/>
            <person name="Oesterheld M."/>
            <person name="Mewes H.W."/>
            <person name="Mauceli E.W."/>
            <person name="DeCaprio D."/>
            <person name="Wade C.M."/>
            <person name="Butler J."/>
            <person name="Young S."/>
            <person name="Jaffe D.B."/>
            <person name="Calvo S."/>
            <person name="Nusbaum C."/>
            <person name="Galagan J."/>
            <person name="Birren B.W."/>
        </authorList>
    </citation>
    <scope>NUCLEOTIDE SEQUENCE [LARGE SCALE GENOMIC DNA]</scope>
    <source>
        <strain evidence="3">DSM 14603 / FGSC 9021 / UM521</strain>
    </source>
</reference>
<dbReference type="RefSeq" id="XP_011391510.1">
    <property type="nucleotide sequence ID" value="XM_011393208.1"/>
</dbReference>
<gene>
    <name evidence="2" type="ORF">UMAG_05780</name>
</gene>
<evidence type="ECO:0000313" key="2">
    <source>
        <dbReference type="EMBL" id="KIS66998.1"/>
    </source>
</evidence>